<feature type="region of interest" description="Disordered" evidence="2">
    <location>
        <begin position="49"/>
        <end position="95"/>
    </location>
</feature>
<gene>
    <name evidence="3" type="ORF">CMV_012955</name>
</gene>
<feature type="region of interest" description="Disordered" evidence="2">
    <location>
        <begin position="447"/>
        <end position="499"/>
    </location>
</feature>
<dbReference type="GO" id="GO:0030688">
    <property type="term" value="C:preribosome, small subunit precursor"/>
    <property type="evidence" value="ECO:0007669"/>
    <property type="project" value="TreeGrafter"/>
</dbReference>
<feature type="region of interest" description="Disordered" evidence="2">
    <location>
        <begin position="566"/>
        <end position="613"/>
    </location>
</feature>
<evidence type="ECO:0000256" key="2">
    <source>
        <dbReference type="SAM" id="MobiDB-lite"/>
    </source>
</evidence>
<dbReference type="GO" id="GO:0005829">
    <property type="term" value="C:cytosol"/>
    <property type="evidence" value="ECO:0007669"/>
    <property type="project" value="TreeGrafter"/>
</dbReference>
<feature type="compositionally biased region" description="Acidic residues" evidence="2">
    <location>
        <begin position="68"/>
        <end position="77"/>
    </location>
</feature>
<reference evidence="3" key="1">
    <citation type="submission" date="2020-03" db="EMBL/GenBank/DDBJ databases">
        <title>Castanea mollissima Vanexum genome sequencing.</title>
        <authorList>
            <person name="Staton M."/>
        </authorList>
    </citation>
    <scope>NUCLEOTIDE SEQUENCE</scope>
    <source>
        <tissue evidence="3">Leaf</tissue>
    </source>
</reference>
<feature type="compositionally biased region" description="Basic and acidic residues" evidence="2">
    <location>
        <begin position="456"/>
        <end position="498"/>
    </location>
</feature>
<name>A0A8J4R098_9ROSI</name>
<evidence type="ECO:0000313" key="3">
    <source>
        <dbReference type="EMBL" id="KAF3962550.1"/>
    </source>
</evidence>
<dbReference type="PANTHER" id="PTHR21531:SF0">
    <property type="entry name" value="PROTEIN LTV1 HOMOLOG"/>
    <property type="match status" value="1"/>
</dbReference>
<evidence type="ECO:0000313" key="4">
    <source>
        <dbReference type="Proteomes" id="UP000737018"/>
    </source>
</evidence>
<feature type="region of interest" description="Disordered" evidence="2">
    <location>
        <begin position="647"/>
        <end position="674"/>
    </location>
</feature>
<sequence>MGRKKKFIDKKKSATFQLIARDSSDPIYDDSPGNDRVFVRIDNNPVSLFADSGEYEDEGDSDSIFADAPEDNNDNEADDRVFGTPAAGPSRRPLPENVRKEILELGFPDDGYNYLKHLREIKNTGGGSAYYQNPKAKLEELPRDVKAYDASRVRISEGDADSNEKSIFSVASKTVGVRLQKAVDPEVAALLDDSDLSRFASDDEDLEEDFVVQANLAEEEEEEDSRLNIVEEKPANEVDKAGASGQQEVVDSLVFQNGVGHQLVKEGDEIVGDKPRAPRLLDEQFDLLERKEYGTDDDDDDGYVAEEDEFLAEKLKHTLGDNLIDDLELDGKYRAPADLLRDTEGPKSKELLETAADVIHRIVEYAEKYENESDDEDKDMILEQESSDESEMWDCETIVSTYTNCDNHPVKIGAPVTRKKKLAETVSNARGATSHVISLQGKQKLPVDFLPPRRKPAAEKVKDVASNKVEQQKRKPHGQESKEEKKERKAALKEERREARRVKKEMKELYRSEAQRAQKVAAVACPSSIHLMRFNKGWLRQAKVLKVCFLITESWASIPCGFETDEEDDEEANIDSDDDLESISGHGGGTDSDSDEEAPEAANTKDSDEDDSSIRTLTTAHLDTANAGGGSGNTKIKTENLSSYAMLKIENSDGTDGGAQGTGPMGPTAPAWSSVPGVVVKEDTTKIFTENI</sequence>
<dbReference type="OrthoDB" id="5852896at2759"/>
<protein>
    <recommendedName>
        <fullName evidence="5">Protein LTV1 homolog</fullName>
    </recommendedName>
</protein>
<feature type="region of interest" description="Disordered" evidence="2">
    <location>
        <begin position="216"/>
        <end position="243"/>
    </location>
</feature>
<dbReference type="GO" id="GO:0042274">
    <property type="term" value="P:ribosomal small subunit biogenesis"/>
    <property type="evidence" value="ECO:0007669"/>
    <property type="project" value="InterPro"/>
</dbReference>
<organism evidence="3 4">
    <name type="scientific">Castanea mollissima</name>
    <name type="common">Chinese chestnut</name>
    <dbReference type="NCBI Taxonomy" id="60419"/>
    <lineage>
        <taxon>Eukaryota</taxon>
        <taxon>Viridiplantae</taxon>
        <taxon>Streptophyta</taxon>
        <taxon>Embryophyta</taxon>
        <taxon>Tracheophyta</taxon>
        <taxon>Spermatophyta</taxon>
        <taxon>Magnoliopsida</taxon>
        <taxon>eudicotyledons</taxon>
        <taxon>Gunneridae</taxon>
        <taxon>Pentapetalae</taxon>
        <taxon>rosids</taxon>
        <taxon>fabids</taxon>
        <taxon>Fagales</taxon>
        <taxon>Fagaceae</taxon>
        <taxon>Castanea</taxon>
    </lineage>
</organism>
<dbReference type="EMBL" id="JRKL02001701">
    <property type="protein sequence ID" value="KAF3962550.1"/>
    <property type="molecule type" value="Genomic_DNA"/>
</dbReference>
<dbReference type="PANTHER" id="PTHR21531">
    <property type="entry name" value="LOW-TEMPERATURE VIABILITY PROTEIN LTV1-RELATED"/>
    <property type="match status" value="1"/>
</dbReference>
<dbReference type="InterPro" id="IPR007307">
    <property type="entry name" value="Ltv1"/>
</dbReference>
<accession>A0A8J4R098</accession>
<feature type="compositionally biased region" description="Basic and acidic residues" evidence="2">
    <location>
        <begin position="225"/>
        <end position="240"/>
    </location>
</feature>
<feature type="compositionally biased region" description="Gly residues" evidence="2">
    <location>
        <begin position="655"/>
        <end position="664"/>
    </location>
</feature>
<evidence type="ECO:0000256" key="1">
    <source>
        <dbReference type="ARBA" id="ARBA00009078"/>
    </source>
</evidence>
<dbReference type="AlphaFoldDB" id="A0A8J4R098"/>
<dbReference type="GO" id="GO:0000056">
    <property type="term" value="P:ribosomal small subunit export from nucleus"/>
    <property type="evidence" value="ECO:0007669"/>
    <property type="project" value="TreeGrafter"/>
</dbReference>
<dbReference type="Proteomes" id="UP000737018">
    <property type="component" value="Unassembled WGS sequence"/>
</dbReference>
<dbReference type="GO" id="GO:0005634">
    <property type="term" value="C:nucleus"/>
    <property type="evidence" value="ECO:0007669"/>
    <property type="project" value="TreeGrafter"/>
</dbReference>
<proteinExistence type="inferred from homology"/>
<comment type="caution">
    <text evidence="3">The sequence shown here is derived from an EMBL/GenBank/DDBJ whole genome shotgun (WGS) entry which is preliminary data.</text>
</comment>
<keyword evidence="4" id="KW-1185">Reference proteome</keyword>
<feature type="compositionally biased region" description="Acidic residues" evidence="2">
    <location>
        <begin position="566"/>
        <end position="581"/>
    </location>
</feature>
<evidence type="ECO:0008006" key="5">
    <source>
        <dbReference type="Google" id="ProtNLM"/>
    </source>
</evidence>
<comment type="similarity">
    <text evidence="1">Belongs to the LTV1 family.</text>
</comment>